<evidence type="ECO:0000313" key="1">
    <source>
        <dbReference type="EMBL" id="VVV02018.1"/>
    </source>
</evidence>
<evidence type="ECO:0000313" key="2">
    <source>
        <dbReference type="Proteomes" id="UP000356253"/>
    </source>
</evidence>
<dbReference type="EMBL" id="CABVMM010000014">
    <property type="protein sequence ID" value="VVV02018.1"/>
    <property type="molecule type" value="Genomic_DNA"/>
</dbReference>
<accession>A0AC61YDS2</accession>
<gene>
    <name evidence="1" type="primary">cmpR</name>
    <name evidence="1" type="ORF">FVB9532_03313</name>
</gene>
<organism evidence="1 2">
    <name type="scientific">Mesonia oceanica</name>
    <dbReference type="NCBI Taxonomy" id="2687242"/>
    <lineage>
        <taxon>Bacteria</taxon>
        <taxon>Pseudomonadati</taxon>
        <taxon>Bacteroidota</taxon>
        <taxon>Flavobacteriia</taxon>
        <taxon>Flavobacteriales</taxon>
        <taxon>Flavobacteriaceae</taxon>
        <taxon>Mesonia</taxon>
    </lineage>
</organism>
<name>A0AC61YDS2_9FLAO</name>
<dbReference type="Proteomes" id="UP000356253">
    <property type="component" value="Unassembled WGS sequence"/>
</dbReference>
<proteinExistence type="predicted"/>
<comment type="caution">
    <text evidence="1">The sequence shown here is derived from an EMBL/GenBank/DDBJ whole genome shotgun (WGS) entry which is preliminary data.</text>
</comment>
<reference evidence="1" key="1">
    <citation type="submission" date="2019-09" db="EMBL/GenBank/DDBJ databases">
        <authorList>
            <person name="Rodrigo-Torres L."/>
            <person name="Arahal R. D."/>
            <person name="Lucena T."/>
        </authorList>
    </citation>
    <scope>NUCLEOTIDE SEQUENCE</scope>
    <source>
        <strain evidence="1">ISS653</strain>
    </source>
</reference>
<protein>
    <submittedName>
        <fullName evidence="1">HTH-type transcriptional activator CmpR</fullName>
    </submittedName>
</protein>
<sequence length="325" mass="36914">MKFISYYLYLLCDTLINFMNYTLNQLKIFLKIAELKSITKASESLHLTQPAVSIQLKNFQDQFDIPLTEVIGRQLYVTPYGEEIAKAAEKILLEVENMKQKSLAFKGQLVGQLTIAVVSTGKYVMPFYLAPFLSNHNGINLVMDVTNRYQVLESLEKNEIDFALVSVLPENLQIEKRTFIDNKLFLFGSPSLIKSVPIKGQRIPENLPLIYREEGSATRQAMEKFISQNKIPVTKKIQLTSNEAVKQAVLAGLGYSIMPIIGLENEIKNKQIQIVPIKKLPIVTSWNLIWLKGKKFSPAGVAYLDFLTEHIESINEANFSWLSSY</sequence>
<keyword evidence="2" id="KW-1185">Reference proteome</keyword>